<evidence type="ECO:0000256" key="5">
    <source>
        <dbReference type="ARBA" id="ARBA00023136"/>
    </source>
</evidence>
<feature type="transmembrane region" description="Helical" evidence="7">
    <location>
        <begin position="6"/>
        <end position="24"/>
    </location>
</feature>
<comment type="catalytic activity">
    <reaction evidence="7">
        <text>L-cysteinyl-[protein] + hexadecanoyl-CoA = S-hexadecanoyl-L-cysteinyl-[protein] + CoA</text>
        <dbReference type="Rhea" id="RHEA:36683"/>
        <dbReference type="Rhea" id="RHEA-COMP:10131"/>
        <dbReference type="Rhea" id="RHEA-COMP:11032"/>
        <dbReference type="ChEBI" id="CHEBI:29950"/>
        <dbReference type="ChEBI" id="CHEBI:57287"/>
        <dbReference type="ChEBI" id="CHEBI:57379"/>
        <dbReference type="ChEBI" id="CHEBI:74151"/>
        <dbReference type="EC" id="2.3.1.225"/>
    </reaction>
</comment>
<keyword evidence="6 7" id="KW-0012">Acyltransferase</keyword>
<feature type="compositionally biased region" description="Low complexity" evidence="8">
    <location>
        <begin position="376"/>
        <end position="394"/>
    </location>
</feature>
<dbReference type="GO" id="GO:0003700">
    <property type="term" value="F:DNA-binding transcription factor activity"/>
    <property type="evidence" value="ECO:0007669"/>
    <property type="project" value="InterPro"/>
</dbReference>
<dbReference type="GO" id="GO:0005783">
    <property type="term" value="C:endoplasmic reticulum"/>
    <property type="evidence" value="ECO:0007669"/>
    <property type="project" value="TreeGrafter"/>
</dbReference>
<comment type="subcellular location">
    <subcellularLocation>
        <location evidence="1">Membrane</location>
        <topology evidence="1">Multi-pass membrane protein</topology>
    </subcellularLocation>
</comment>
<organism evidence="10 11">
    <name type="scientific">Magallana gigas</name>
    <name type="common">Pacific oyster</name>
    <name type="synonym">Crassostrea gigas</name>
    <dbReference type="NCBI Taxonomy" id="29159"/>
    <lineage>
        <taxon>Eukaryota</taxon>
        <taxon>Metazoa</taxon>
        <taxon>Spiralia</taxon>
        <taxon>Lophotrochozoa</taxon>
        <taxon>Mollusca</taxon>
        <taxon>Bivalvia</taxon>
        <taxon>Autobranchia</taxon>
        <taxon>Pteriomorphia</taxon>
        <taxon>Ostreida</taxon>
        <taxon>Ostreoidea</taxon>
        <taxon>Ostreidae</taxon>
        <taxon>Magallana</taxon>
    </lineage>
</organism>
<feature type="domain" description="BZIP" evidence="9">
    <location>
        <begin position="443"/>
        <end position="492"/>
    </location>
</feature>
<dbReference type="GO" id="GO:0005794">
    <property type="term" value="C:Golgi apparatus"/>
    <property type="evidence" value="ECO:0007669"/>
    <property type="project" value="TreeGrafter"/>
</dbReference>
<evidence type="ECO:0000256" key="3">
    <source>
        <dbReference type="ARBA" id="ARBA00022692"/>
    </source>
</evidence>
<dbReference type="PANTHER" id="PTHR22883">
    <property type="entry name" value="ZINC FINGER DHHC DOMAIN CONTAINING PROTEIN"/>
    <property type="match status" value="1"/>
</dbReference>
<keyword evidence="5 7" id="KW-0472">Membrane</keyword>
<evidence type="ECO:0000256" key="4">
    <source>
        <dbReference type="ARBA" id="ARBA00022989"/>
    </source>
</evidence>
<feature type="transmembrane region" description="Helical" evidence="7">
    <location>
        <begin position="71"/>
        <end position="92"/>
    </location>
</feature>
<dbReference type="InterPro" id="IPR039859">
    <property type="entry name" value="PFA4/ZDH16/20/ERF2-like"/>
</dbReference>
<dbReference type="GO" id="GO:0003677">
    <property type="term" value="F:DNA binding"/>
    <property type="evidence" value="ECO:0007669"/>
    <property type="project" value="InterPro"/>
</dbReference>
<dbReference type="GO" id="GO:0006357">
    <property type="term" value="P:regulation of transcription by RNA polymerase II"/>
    <property type="evidence" value="ECO:0007669"/>
    <property type="project" value="InterPro"/>
</dbReference>
<evidence type="ECO:0000313" key="10">
    <source>
        <dbReference type="EnsemblMetazoa" id="G2266.16:cds"/>
    </source>
</evidence>
<dbReference type="GO" id="GO:0006612">
    <property type="term" value="P:protein targeting to membrane"/>
    <property type="evidence" value="ECO:0007669"/>
    <property type="project" value="TreeGrafter"/>
</dbReference>
<feature type="region of interest" description="Disordered" evidence="8">
    <location>
        <begin position="372"/>
        <end position="404"/>
    </location>
</feature>
<dbReference type="InterPro" id="IPR004827">
    <property type="entry name" value="bZIP"/>
</dbReference>
<reference evidence="10" key="1">
    <citation type="submission" date="2022-08" db="UniProtKB">
        <authorList>
            <consortium name="EnsemblMetazoa"/>
        </authorList>
    </citation>
    <scope>IDENTIFICATION</scope>
    <source>
        <strain evidence="10">05x7-T-G4-1.051#20</strain>
    </source>
</reference>
<dbReference type="InterPro" id="IPR046347">
    <property type="entry name" value="bZIP_sf"/>
</dbReference>
<dbReference type="CDD" id="cd14686">
    <property type="entry name" value="bZIP"/>
    <property type="match status" value="1"/>
</dbReference>
<dbReference type="SMART" id="SM00338">
    <property type="entry name" value="BRLZ"/>
    <property type="match status" value="1"/>
</dbReference>
<dbReference type="Proteomes" id="UP000005408">
    <property type="component" value="Unassembled WGS sequence"/>
</dbReference>
<feature type="transmembrane region" description="Helical" evidence="7">
    <location>
        <begin position="195"/>
        <end position="213"/>
    </location>
</feature>
<evidence type="ECO:0000256" key="1">
    <source>
        <dbReference type="ARBA" id="ARBA00004141"/>
    </source>
</evidence>
<comment type="domain">
    <text evidence="7">The DHHC domain is required for palmitoyltransferase activity.</text>
</comment>
<dbReference type="AlphaFoldDB" id="A0A8W8K6Q0"/>
<feature type="transmembrane region" description="Helical" evidence="7">
    <location>
        <begin position="260"/>
        <end position="285"/>
    </location>
</feature>
<evidence type="ECO:0000259" key="9">
    <source>
        <dbReference type="PROSITE" id="PS50217"/>
    </source>
</evidence>
<dbReference type="PROSITE" id="PS00036">
    <property type="entry name" value="BZIP_BASIC"/>
    <property type="match status" value="1"/>
</dbReference>
<dbReference type="EC" id="2.3.1.225" evidence="7"/>
<dbReference type="PROSITE" id="PS50216">
    <property type="entry name" value="DHHC"/>
    <property type="match status" value="1"/>
</dbReference>
<evidence type="ECO:0000256" key="7">
    <source>
        <dbReference type="RuleBase" id="RU079119"/>
    </source>
</evidence>
<keyword evidence="4 7" id="KW-1133">Transmembrane helix</keyword>
<keyword evidence="2 7" id="KW-0808">Transferase</keyword>
<dbReference type="GO" id="GO:0019706">
    <property type="term" value="F:protein-cysteine S-palmitoyltransferase activity"/>
    <property type="evidence" value="ECO:0007669"/>
    <property type="project" value="UniProtKB-EC"/>
</dbReference>
<dbReference type="PRINTS" id="PR00042">
    <property type="entry name" value="LEUZIPPRFOS"/>
</dbReference>
<evidence type="ECO:0000313" key="11">
    <source>
        <dbReference type="Proteomes" id="UP000005408"/>
    </source>
</evidence>
<name>A0A8W8K6Q0_MAGGI</name>
<feature type="compositionally biased region" description="Basic and acidic residues" evidence="8">
    <location>
        <begin position="437"/>
        <end position="450"/>
    </location>
</feature>
<sequence length="593" mass="68045">MDFLNIVVLYVLGFTICLLLYLFADSNFLKRGPIGKLRKLSWKLLRYFVPWNWIEASLTQAHILLNSRNQVFRVLFGTMMVLGHIEFILDIVPMLYRFVPDENHVVIPIFLVFLNFYFYHKCCMEDPGIINAKTVDRYKNVYPYDGRMFKSGVTCVTCHLEKPARSKHCSICDRCVHRFDHHCIWTNNDVGGLNHGSFVLFLLSHIAIMVNGVRMASRSLYLYTQHYKLMQTSVMAPDGSMQSITLTVLFQHLFMTFPRIVFMLVSFALPMVGTFALYHVFLISANQTTNERYKRVSDTDYNPVESVILNNRTKSRKTTKIRADEKTRRTAITYDRASTNELITMAESFLDIFAGVPVFEALQMDGLVGPDIPLGSSTSDSNSSSDQQENSSLSARNIEREAPDPVKACLKSKIQKKYLENGKTPLQVSFDPPPKYELTEEEKKKQELRKQRNRRSANTSREKRKQKEDSLKKEVDTLENDHKKLKREVQQLMVLKEKMEKTFDGHLKRCHSVGEKLQQEYSSEQLETIRGSIENSYGLNKAHQLSKKSKAASSLNSLATDGDYRVDAQQQFSRQTSGGFEASLFPQCIGGDV</sequence>
<evidence type="ECO:0000256" key="2">
    <source>
        <dbReference type="ARBA" id="ARBA00022679"/>
    </source>
</evidence>
<evidence type="ECO:0000256" key="8">
    <source>
        <dbReference type="SAM" id="MobiDB-lite"/>
    </source>
</evidence>
<feature type="region of interest" description="Disordered" evidence="8">
    <location>
        <begin position="424"/>
        <end position="479"/>
    </location>
</feature>
<dbReference type="Gene3D" id="1.20.5.170">
    <property type="match status" value="1"/>
</dbReference>
<dbReference type="InterPro" id="IPR001594">
    <property type="entry name" value="Palmitoyltrfase_DHHC"/>
</dbReference>
<dbReference type="SUPFAM" id="SSF57959">
    <property type="entry name" value="Leucine zipper domain"/>
    <property type="match status" value="1"/>
</dbReference>
<feature type="transmembrane region" description="Helical" evidence="7">
    <location>
        <begin position="104"/>
        <end position="120"/>
    </location>
</feature>
<accession>A0A8W8K6Q0</accession>
<dbReference type="Pfam" id="PF01529">
    <property type="entry name" value="DHHC"/>
    <property type="match status" value="1"/>
</dbReference>
<proteinExistence type="inferred from homology"/>
<dbReference type="EnsemblMetazoa" id="G2266.16">
    <property type="protein sequence ID" value="G2266.16:cds"/>
    <property type="gene ID" value="G2266"/>
</dbReference>
<dbReference type="PROSITE" id="PS50217">
    <property type="entry name" value="BZIP"/>
    <property type="match status" value="1"/>
</dbReference>
<comment type="similarity">
    <text evidence="7">Belongs to the DHHC palmitoyltransferase family.</text>
</comment>
<evidence type="ECO:0000256" key="6">
    <source>
        <dbReference type="ARBA" id="ARBA00023315"/>
    </source>
</evidence>
<dbReference type="GO" id="GO:0016020">
    <property type="term" value="C:membrane"/>
    <property type="evidence" value="ECO:0007669"/>
    <property type="project" value="UniProtKB-SubCell"/>
</dbReference>
<dbReference type="InterPro" id="IPR000837">
    <property type="entry name" value="AP-1"/>
</dbReference>
<keyword evidence="11" id="KW-1185">Reference proteome</keyword>
<protein>
    <recommendedName>
        <fullName evidence="7">Palmitoyltransferase</fullName>
        <ecNumber evidence="7">2.3.1.225</ecNumber>
    </recommendedName>
</protein>
<feature type="compositionally biased region" description="Basic and acidic residues" evidence="8">
    <location>
        <begin position="465"/>
        <end position="479"/>
    </location>
</feature>
<dbReference type="Pfam" id="PF07716">
    <property type="entry name" value="bZIP_2"/>
    <property type="match status" value="1"/>
</dbReference>
<keyword evidence="3 7" id="KW-0812">Transmembrane</keyword>